<feature type="transmembrane region" description="Helical" evidence="11">
    <location>
        <begin position="73"/>
        <end position="90"/>
    </location>
</feature>
<dbReference type="InterPro" id="IPR008873">
    <property type="entry name" value="TraA"/>
</dbReference>
<reference evidence="12 13" key="1">
    <citation type="submission" date="2020-11" db="EMBL/GenBank/DDBJ databases">
        <title>Insectihabitans protaetiae gen. nov. sp. nov. and Insectihabitans allomyrinae sp. nov., isolated from larvae of Protaetia brevitarsis seulensis and Allomyrina dichotoma, respectively.</title>
        <authorList>
            <person name="Lee S.D."/>
            <person name="Byeon Y.-S."/>
            <person name="Kim S.-M."/>
            <person name="Yang H.L."/>
            <person name="Kim I.S."/>
        </authorList>
    </citation>
    <scope>NUCLEOTIDE SEQUENCE [LARGE SCALE GENOMIC DNA]</scope>
    <source>
        <strain evidence="12 13">BWR-B9</strain>
    </source>
</reference>
<protein>
    <recommendedName>
        <fullName evidence="4">Pilin</fullName>
    </recommendedName>
</protein>
<evidence type="ECO:0000256" key="3">
    <source>
        <dbReference type="ARBA" id="ARBA00009586"/>
    </source>
</evidence>
<evidence type="ECO:0000256" key="11">
    <source>
        <dbReference type="SAM" id="Phobius"/>
    </source>
</evidence>
<comment type="subcellular location">
    <subcellularLocation>
        <location evidence="1">Cell inner membrane</location>
        <topology evidence="1">Multi-pass membrane protein</topology>
    </subcellularLocation>
    <subcellularLocation>
        <location evidence="2">Secreted</location>
    </subcellularLocation>
</comment>
<evidence type="ECO:0000256" key="4">
    <source>
        <dbReference type="ARBA" id="ARBA00018586"/>
    </source>
</evidence>
<evidence type="ECO:0000256" key="9">
    <source>
        <dbReference type="ARBA" id="ARBA00023136"/>
    </source>
</evidence>
<organism evidence="12 13">
    <name type="scientific">Limnobaculum allomyrinae</name>
    <dbReference type="NCBI Taxonomy" id="2791986"/>
    <lineage>
        <taxon>Bacteria</taxon>
        <taxon>Pseudomonadati</taxon>
        <taxon>Pseudomonadota</taxon>
        <taxon>Gammaproteobacteria</taxon>
        <taxon>Enterobacterales</taxon>
        <taxon>Budviciaceae</taxon>
        <taxon>Limnobaculum</taxon>
    </lineage>
</organism>
<evidence type="ECO:0000256" key="1">
    <source>
        <dbReference type="ARBA" id="ARBA00004429"/>
    </source>
</evidence>
<keyword evidence="9 11" id="KW-0472">Membrane</keyword>
<accession>A0ABS1IUY8</accession>
<sequence>MPFIKKVAGVSVSKKSNRLTSLFKNATKKVMQVLPAVLMGALVATPVLAGGTDLLAPGDANVGATLGSDATIWKWVLLGEAATAAVTYIITKKFSALGGIIILSVFINVALLIAGY</sequence>
<dbReference type="EMBL" id="JADRCR010000012">
    <property type="protein sequence ID" value="MBK5145553.1"/>
    <property type="molecule type" value="Genomic_DNA"/>
</dbReference>
<comment type="caution">
    <text evidence="12">The sequence shown here is derived from an EMBL/GenBank/DDBJ whole genome shotgun (WGS) entry which is preliminary data.</text>
</comment>
<evidence type="ECO:0000313" key="12">
    <source>
        <dbReference type="EMBL" id="MBK5145553.1"/>
    </source>
</evidence>
<feature type="transmembrane region" description="Helical" evidence="11">
    <location>
        <begin position="97"/>
        <end position="115"/>
    </location>
</feature>
<proteinExistence type="inferred from homology"/>
<keyword evidence="8" id="KW-0184">Conjugation</keyword>
<comment type="subunit">
    <text evidence="10">Monomer. Interacts with itself to form filaments; also interacts with TraQ.</text>
</comment>
<dbReference type="Pfam" id="PF05513">
    <property type="entry name" value="TraA"/>
    <property type="match status" value="1"/>
</dbReference>
<evidence type="ECO:0000256" key="8">
    <source>
        <dbReference type="ARBA" id="ARBA00022971"/>
    </source>
</evidence>
<keyword evidence="7" id="KW-0964">Secreted</keyword>
<evidence type="ECO:0000256" key="2">
    <source>
        <dbReference type="ARBA" id="ARBA00004613"/>
    </source>
</evidence>
<comment type="similarity">
    <text evidence="3">Belongs to the TraA family.</text>
</comment>
<evidence type="ECO:0000256" key="10">
    <source>
        <dbReference type="ARBA" id="ARBA00026027"/>
    </source>
</evidence>
<evidence type="ECO:0000313" key="13">
    <source>
        <dbReference type="Proteomes" id="UP001296921"/>
    </source>
</evidence>
<evidence type="ECO:0000256" key="5">
    <source>
        <dbReference type="ARBA" id="ARBA00022475"/>
    </source>
</evidence>
<dbReference type="Proteomes" id="UP001296921">
    <property type="component" value="Unassembled WGS sequence"/>
</dbReference>
<keyword evidence="11" id="KW-0812">Transmembrane</keyword>
<name>A0ABS1IUY8_9GAMM</name>
<keyword evidence="5" id="KW-1003">Cell membrane</keyword>
<dbReference type="RefSeq" id="WP_218468433.1">
    <property type="nucleotide sequence ID" value="NZ_JADRCR010000012.1"/>
</dbReference>
<keyword evidence="11" id="KW-1133">Transmembrane helix</keyword>
<keyword evidence="13" id="KW-1185">Reference proteome</keyword>
<keyword evidence="6" id="KW-0997">Cell inner membrane</keyword>
<gene>
    <name evidence="12" type="ORF">I2494_17885</name>
</gene>
<evidence type="ECO:0000256" key="7">
    <source>
        <dbReference type="ARBA" id="ARBA00022525"/>
    </source>
</evidence>
<evidence type="ECO:0000256" key="6">
    <source>
        <dbReference type="ARBA" id="ARBA00022519"/>
    </source>
</evidence>